<keyword evidence="5" id="KW-1185">Reference proteome</keyword>
<dbReference type="Gene3D" id="3.40.50.720">
    <property type="entry name" value="NAD(P)-binding Rossmann-like Domain"/>
    <property type="match status" value="1"/>
</dbReference>
<dbReference type="InterPro" id="IPR002347">
    <property type="entry name" value="SDR_fam"/>
</dbReference>
<evidence type="ECO:0000256" key="1">
    <source>
        <dbReference type="ARBA" id="ARBA00006484"/>
    </source>
</evidence>
<gene>
    <name evidence="4" type="ORF">C8A00DRAFT_44393</name>
</gene>
<keyword evidence="2" id="KW-0521">NADP</keyword>
<comment type="caution">
    <text evidence="4">The sequence shown here is derived from an EMBL/GenBank/DDBJ whole genome shotgun (WGS) entry which is preliminary data.</text>
</comment>
<dbReference type="GO" id="GO:0050664">
    <property type="term" value="F:oxidoreductase activity, acting on NAD(P)H, oxygen as acceptor"/>
    <property type="evidence" value="ECO:0007669"/>
    <property type="project" value="TreeGrafter"/>
</dbReference>
<evidence type="ECO:0000256" key="3">
    <source>
        <dbReference type="ARBA" id="ARBA00023002"/>
    </source>
</evidence>
<reference evidence="4" key="1">
    <citation type="journal article" date="2023" name="Mol. Phylogenet. Evol.">
        <title>Genome-scale phylogeny and comparative genomics of the fungal order Sordariales.</title>
        <authorList>
            <person name="Hensen N."/>
            <person name="Bonometti L."/>
            <person name="Westerberg I."/>
            <person name="Brannstrom I.O."/>
            <person name="Guillou S."/>
            <person name="Cros-Aarteil S."/>
            <person name="Calhoun S."/>
            <person name="Haridas S."/>
            <person name="Kuo A."/>
            <person name="Mondo S."/>
            <person name="Pangilinan J."/>
            <person name="Riley R."/>
            <person name="LaButti K."/>
            <person name="Andreopoulos B."/>
            <person name="Lipzen A."/>
            <person name="Chen C."/>
            <person name="Yan M."/>
            <person name="Daum C."/>
            <person name="Ng V."/>
            <person name="Clum A."/>
            <person name="Steindorff A."/>
            <person name="Ohm R.A."/>
            <person name="Martin F."/>
            <person name="Silar P."/>
            <person name="Natvig D.O."/>
            <person name="Lalanne C."/>
            <person name="Gautier V."/>
            <person name="Ament-Velasquez S.L."/>
            <person name="Kruys A."/>
            <person name="Hutchinson M.I."/>
            <person name="Powell A.J."/>
            <person name="Barry K."/>
            <person name="Miller A.N."/>
            <person name="Grigoriev I.V."/>
            <person name="Debuchy R."/>
            <person name="Gladieux P."/>
            <person name="Hiltunen Thoren M."/>
            <person name="Johannesson H."/>
        </authorList>
    </citation>
    <scope>NUCLEOTIDE SEQUENCE</scope>
    <source>
        <strain evidence="4">CBS 538.74</strain>
    </source>
</reference>
<dbReference type="EMBL" id="MU856969">
    <property type="protein sequence ID" value="KAK4152583.1"/>
    <property type="molecule type" value="Genomic_DNA"/>
</dbReference>
<organism evidence="4 5">
    <name type="scientific">Chaetomidium leptoderma</name>
    <dbReference type="NCBI Taxonomy" id="669021"/>
    <lineage>
        <taxon>Eukaryota</taxon>
        <taxon>Fungi</taxon>
        <taxon>Dikarya</taxon>
        <taxon>Ascomycota</taxon>
        <taxon>Pezizomycotina</taxon>
        <taxon>Sordariomycetes</taxon>
        <taxon>Sordariomycetidae</taxon>
        <taxon>Sordariales</taxon>
        <taxon>Chaetomiaceae</taxon>
        <taxon>Chaetomidium</taxon>
    </lineage>
</organism>
<dbReference type="PRINTS" id="PR00081">
    <property type="entry name" value="GDHRDH"/>
</dbReference>
<dbReference type="PANTHER" id="PTHR43008:SF9">
    <property type="entry name" value="OXIDOREDUCTASE"/>
    <property type="match status" value="1"/>
</dbReference>
<keyword evidence="3" id="KW-0560">Oxidoreductase</keyword>
<name>A0AAN6VJA4_9PEZI</name>
<protein>
    <submittedName>
        <fullName evidence="4">Short chain dehydrogenase</fullName>
    </submittedName>
</protein>
<dbReference type="GO" id="GO:0016616">
    <property type="term" value="F:oxidoreductase activity, acting on the CH-OH group of donors, NAD or NADP as acceptor"/>
    <property type="evidence" value="ECO:0007669"/>
    <property type="project" value="UniProtKB-ARBA"/>
</dbReference>
<proteinExistence type="inferred from homology"/>
<sequence length="296" mass="30720">MSPSTPTPAVADLALPAVVPESQQTPANASHAALFSLANKTVAITGGGRGLGITLAGAVLEAGGHVACLDILPEPAAAEWAALQKISKASNLGLSYRRVDVTDEEALTKVFDEIDAEAAAQGAPLYGCVACAGIQQKVPAIDYPAADFERIQRVNVTGTFLTAKHTARILVKNGVRGSLILIASMSGQIANRGLTCTAYNTSKAAVQQMCRSLAQEWGQYGIRINTLSPGYIRTAMTDDLLATAPELEKIWMAGALLNRLGAPEDFKAPAIFLLGAGSSFMTGADLRVDGGHCASA</sequence>
<comment type="similarity">
    <text evidence="1">Belongs to the short-chain dehydrogenases/reductases (SDR) family.</text>
</comment>
<dbReference type="Pfam" id="PF13561">
    <property type="entry name" value="adh_short_C2"/>
    <property type="match status" value="1"/>
</dbReference>
<evidence type="ECO:0000313" key="4">
    <source>
        <dbReference type="EMBL" id="KAK4152583.1"/>
    </source>
</evidence>
<dbReference type="SUPFAM" id="SSF51735">
    <property type="entry name" value="NAD(P)-binding Rossmann-fold domains"/>
    <property type="match status" value="1"/>
</dbReference>
<dbReference type="AlphaFoldDB" id="A0AAN6VJA4"/>
<accession>A0AAN6VJA4</accession>
<evidence type="ECO:0000313" key="5">
    <source>
        <dbReference type="Proteomes" id="UP001302745"/>
    </source>
</evidence>
<dbReference type="InterPro" id="IPR036291">
    <property type="entry name" value="NAD(P)-bd_dom_sf"/>
</dbReference>
<dbReference type="InterPro" id="IPR020904">
    <property type="entry name" value="Sc_DH/Rdtase_CS"/>
</dbReference>
<dbReference type="FunFam" id="3.40.50.720:FF:000245">
    <property type="entry name" value="Short chain dehydrogenase, putative"/>
    <property type="match status" value="1"/>
</dbReference>
<evidence type="ECO:0000256" key="2">
    <source>
        <dbReference type="ARBA" id="ARBA00022857"/>
    </source>
</evidence>
<dbReference type="PANTHER" id="PTHR43008">
    <property type="entry name" value="BENZIL REDUCTASE"/>
    <property type="match status" value="1"/>
</dbReference>
<dbReference type="PROSITE" id="PS00061">
    <property type="entry name" value="ADH_SHORT"/>
    <property type="match status" value="1"/>
</dbReference>
<reference evidence="4" key="2">
    <citation type="submission" date="2023-05" db="EMBL/GenBank/DDBJ databases">
        <authorList>
            <consortium name="Lawrence Berkeley National Laboratory"/>
            <person name="Steindorff A."/>
            <person name="Hensen N."/>
            <person name="Bonometti L."/>
            <person name="Westerberg I."/>
            <person name="Brannstrom I.O."/>
            <person name="Guillou S."/>
            <person name="Cros-Aarteil S."/>
            <person name="Calhoun S."/>
            <person name="Haridas S."/>
            <person name="Kuo A."/>
            <person name="Mondo S."/>
            <person name="Pangilinan J."/>
            <person name="Riley R."/>
            <person name="Labutti K."/>
            <person name="Andreopoulos B."/>
            <person name="Lipzen A."/>
            <person name="Chen C."/>
            <person name="Yanf M."/>
            <person name="Daum C."/>
            <person name="Ng V."/>
            <person name="Clum A."/>
            <person name="Ohm R."/>
            <person name="Martin F."/>
            <person name="Silar P."/>
            <person name="Natvig D."/>
            <person name="Lalanne C."/>
            <person name="Gautier V."/>
            <person name="Ament-Velasquez S.L."/>
            <person name="Kruys A."/>
            <person name="Hutchinson M.I."/>
            <person name="Powell A.J."/>
            <person name="Barry K."/>
            <person name="Miller A.N."/>
            <person name="Grigoriev I.V."/>
            <person name="Debuchy R."/>
            <person name="Gladieux P."/>
            <person name="Thoren M.H."/>
            <person name="Johannesson H."/>
        </authorList>
    </citation>
    <scope>NUCLEOTIDE SEQUENCE</scope>
    <source>
        <strain evidence="4">CBS 538.74</strain>
    </source>
</reference>
<dbReference type="Proteomes" id="UP001302745">
    <property type="component" value="Unassembled WGS sequence"/>
</dbReference>